<keyword evidence="1" id="KW-0472">Membrane</keyword>
<evidence type="ECO:0000256" key="1">
    <source>
        <dbReference type="SAM" id="Phobius"/>
    </source>
</evidence>
<proteinExistence type="predicted"/>
<organism evidence="2 3">
    <name type="scientific">Eoetvoesiella caeni</name>
    <dbReference type="NCBI Taxonomy" id="645616"/>
    <lineage>
        <taxon>Bacteria</taxon>
        <taxon>Pseudomonadati</taxon>
        <taxon>Pseudomonadota</taxon>
        <taxon>Betaproteobacteria</taxon>
        <taxon>Burkholderiales</taxon>
        <taxon>Alcaligenaceae</taxon>
        <taxon>Eoetvoesiella</taxon>
    </lineage>
</organism>
<feature type="transmembrane region" description="Helical" evidence="1">
    <location>
        <begin position="6"/>
        <end position="30"/>
    </location>
</feature>
<dbReference type="EMBL" id="QNRQ01000002">
    <property type="protein sequence ID" value="RBP41777.1"/>
    <property type="molecule type" value="Genomic_DNA"/>
</dbReference>
<sequence>MTSGETILALLLGVGVICSITLFVILARLIRKNK</sequence>
<evidence type="ECO:0000313" key="2">
    <source>
        <dbReference type="EMBL" id="RBP41777.1"/>
    </source>
</evidence>
<reference evidence="2 3" key="1">
    <citation type="submission" date="2018-06" db="EMBL/GenBank/DDBJ databases">
        <title>Genomic Encyclopedia of Type Strains, Phase IV (KMG-IV): sequencing the most valuable type-strain genomes for metagenomic binning, comparative biology and taxonomic classification.</title>
        <authorList>
            <person name="Goeker M."/>
        </authorList>
    </citation>
    <scope>NUCLEOTIDE SEQUENCE [LARGE SCALE GENOMIC DNA]</scope>
    <source>
        <strain evidence="2 3">DSM 25520</strain>
    </source>
</reference>
<dbReference type="AlphaFoldDB" id="A0A366HIF9"/>
<keyword evidence="1" id="KW-0812">Transmembrane</keyword>
<keyword evidence="3" id="KW-1185">Reference proteome</keyword>
<protein>
    <submittedName>
        <fullName evidence="2">Uncharacterized protein</fullName>
    </submittedName>
</protein>
<dbReference type="Proteomes" id="UP000253628">
    <property type="component" value="Unassembled WGS sequence"/>
</dbReference>
<gene>
    <name evidence="2" type="ORF">DFR37_102156</name>
</gene>
<keyword evidence="1" id="KW-1133">Transmembrane helix</keyword>
<comment type="caution">
    <text evidence="2">The sequence shown here is derived from an EMBL/GenBank/DDBJ whole genome shotgun (WGS) entry which is preliminary data.</text>
</comment>
<accession>A0A366HIF9</accession>
<name>A0A366HIF9_9BURK</name>
<evidence type="ECO:0000313" key="3">
    <source>
        <dbReference type="Proteomes" id="UP000253628"/>
    </source>
</evidence>